<accession>A0A8U0A6J0</accession>
<dbReference type="PANTHER" id="PTHR43464">
    <property type="entry name" value="METHYLTRANSFERASE"/>
    <property type="match status" value="1"/>
</dbReference>
<keyword evidence="2" id="KW-0808">Transferase</keyword>
<evidence type="ECO:0000313" key="6">
    <source>
        <dbReference type="Proteomes" id="UP000831768"/>
    </source>
</evidence>
<evidence type="ECO:0000313" key="5">
    <source>
        <dbReference type="EMBL" id="UPM44790.1"/>
    </source>
</evidence>
<dbReference type="GO" id="GO:0032259">
    <property type="term" value="P:methylation"/>
    <property type="evidence" value="ECO:0007669"/>
    <property type="project" value="UniProtKB-KW"/>
</dbReference>
<keyword evidence="1 5" id="KW-0489">Methyltransferase</keyword>
<dbReference type="AlphaFoldDB" id="A0A8U0A6J0"/>
<keyword evidence="6" id="KW-1185">Reference proteome</keyword>
<name>A0A8U0A6J0_9EURY</name>
<keyword evidence="3" id="KW-0949">S-adenosyl-L-methionine</keyword>
<dbReference type="SUPFAM" id="SSF53335">
    <property type="entry name" value="S-adenosyl-L-methionine-dependent methyltransferases"/>
    <property type="match status" value="1"/>
</dbReference>
<evidence type="ECO:0000256" key="1">
    <source>
        <dbReference type="ARBA" id="ARBA00022603"/>
    </source>
</evidence>
<protein>
    <submittedName>
        <fullName evidence="5">Class I SAM-dependent methyltransferase</fullName>
    </submittedName>
</protein>
<feature type="domain" description="Methyltransferase" evidence="4">
    <location>
        <begin position="29"/>
        <end position="125"/>
    </location>
</feature>
<dbReference type="GO" id="GO:0008168">
    <property type="term" value="F:methyltransferase activity"/>
    <property type="evidence" value="ECO:0007669"/>
    <property type="project" value="UniProtKB-KW"/>
</dbReference>
<dbReference type="Gene3D" id="3.40.50.150">
    <property type="entry name" value="Vaccinia Virus protein VP39"/>
    <property type="match status" value="1"/>
</dbReference>
<dbReference type="EMBL" id="CP096021">
    <property type="protein sequence ID" value="UPM44790.1"/>
    <property type="molecule type" value="Genomic_DNA"/>
</dbReference>
<dbReference type="Proteomes" id="UP000831768">
    <property type="component" value="Plasmid unnamed2"/>
</dbReference>
<proteinExistence type="predicted"/>
<dbReference type="GeneID" id="71929468"/>
<dbReference type="InterPro" id="IPR029063">
    <property type="entry name" value="SAM-dependent_MTases_sf"/>
</dbReference>
<keyword evidence="5" id="KW-0614">Plasmid</keyword>
<dbReference type="Pfam" id="PF13649">
    <property type="entry name" value="Methyltransf_25"/>
    <property type="match status" value="1"/>
</dbReference>
<gene>
    <name evidence="5" type="ORF">MW046_15435</name>
</gene>
<geneLocation type="plasmid" evidence="5 6">
    <name>unnamed2</name>
</geneLocation>
<reference evidence="5" key="1">
    <citation type="submission" date="2022-04" db="EMBL/GenBank/DDBJ databases">
        <title>Halocatena sp. nov., isolated from a salt lake.</title>
        <authorList>
            <person name="Cui H.-L."/>
        </authorList>
    </citation>
    <scope>NUCLEOTIDE SEQUENCE</scope>
    <source>
        <strain evidence="5">AD-1</strain>
        <plasmid evidence="5">unnamed2</plasmid>
    </source>
</reference>
<evidence type="ECO:0000256" key="3">
    <source>
        <dbReference type="ARBA" id="ARBA00022691"/>
    </source>
</evidence>
<dbReference type="RefSeq" id="WP_247995444.1">
    <property type="nucleotide sequence ID" value="NZ_CP096021.1"/>
</dbReference>
<sequence length="144" mass="15523">MPNTNKKSKFSPRLEAIVESLPLRLGLRVLEIGCGSGAAARAVVSHIGDGHVLAIDLSPKAIRKARDVSQDQIASGHLSMRQVSAEDLELEPGEQRYDIAFAVRVGALDGERALPRIAKALTPNGQLFIDGGDPLREISLESYR</sequence>
<dbReference type="PANTHER" id="PTHR43464:SF19">
    <property type="entry name" value="UBIQUINONE BIOSYNTHESIS O-METHYLTRANSFERASE, MITOCHONDRIAL"/>
    <property type="match status" value="1"/>
</dbReference>
<evidence type="ECO:0000256" key="2">
    <source>
        <dbReference type="ARBA" id="ARBA00022679"/>
    </source>
</evidence>
<organism evidence="5 6">
    <name type="scientific">Halocatena salina</name>
    <dbReference type="NCBI Taxonomy" id="2934340"/>
    <lineage>
        <taxon>Archaea</taxon>
        <taxon>Methanobacteriati</taxon>
        <taxon>Methanobacteriota</taxon>
        <taxon>Stenosarchaea group</taxon>
        <taxon>Halobacteria</taxon>
        <taxon>Halobacteriales</taxon>
        <taxon>Natronomonadaceae</taxon>
        <taxon>Halocatena</taxon>
    </lineage>
</organism>
<dbReference type="CDD" id="cd02440">
    <property type="entry name" value="AdoMet_MTases"/>
    <property type="match status" value="1"/>
</dbReference>
<evidence type="ECO:0000259" key="4">
    <source>
        <dbReference type="Pfam" id="PF13649"/>
    </source>
</evidence>
<dbReference type="KEGG" id="haad:MW046_15435"/>
<dbReference type="InterPro" id="IPR041698">
    <property type="entry name" value="Methyltransf_25"/>
</dbReference>